<accession>A0A6H5HGH0</accession>
<feature type="region of interest" description="Disordered" evidence="1">
    <location>
        <begin position="30"/>
        <end position="72"/>
    </location>
</feature>
<protein>
    <submittedName>
        <fullName evidence="2">Uncharacterized protein</fullName>
    </submittedName>
</protein>
<dbReference type="Proteomes" id="UP000479000">
    <property type="component" value="Unassembled WGS sequence"/>
</dbReference>
<keyword evidence="3" id="KW-1185">Reference proteome</keyword>
<evidence type="ECO:0000313" key="2">
    <source>
        <dbReference type="EMBL" id="CAB0015335.1"/>
    </source>
</evidence>
<organism evidence="2 3">
    <name type="scientific">Nesidiocoris tenuis</name>
    <dbReference type="NCBI Taxonomy" id="355587"/>
    <lineage>
        <taxon>Eukaryota</taxon>
        <taxon>Metazoa</taxon>
        <taxon>Ecdysozoa</taxon>
        <taxon>Arthropoda</taxon>
        <taxon>Hexapoda</taxon>
        <taxon>Insecta</taxon>
        <taxon>Pterygota</taxon>
        <taxon>Neoptera</taxon>
        <taxon>Paraneoptera</taxon>
        <taxon>Hemiptera</taxon>
        <taxon>Heteroptera</taxon>
        <taxon>Panheteroptera</taxon>
        <taxon>Cimicomorpha</taxon>
        <taxon>Miridae</taxon>
        <taxon>Dicyphina</taxon>
        <taxon>Nesidiocoris</taxon>
    </lineage>
</organism>
<dbReference type="EMBL" id="CADCXU010028918">
    <property type="protein sequence ID" value="CAB0015335.1"/>
    <property type="molecule type" value="Genomic_DNA"/>
</dbReference>
<proteinExistence type="predicted"/>
<gene>
    <name evidence="2" type="ORF">NTEN_LOCUS19675</name>
</gene>
<evidence type="ECO:0000313" key="3">
    <source>
        <dbReference type="Proteomes" id="UP000479000"/>
    </source>
</evidence>
<sequence>MFASVISIRADGSPNTCCRNVPLNNLRKEEQEFHPPGSPNLNNNHRQHEQEQPANPIVLHSSTGGSAPVNPAAIDRLGNHMKSSTHVRYSANKVIRRKLNSSNQPLHRSFNVASKPNFKRLNPLNVYFHMSGLGFFSGSSDQNKQNDRAV</sequence>
<dbReference type="AlphaFoldDB" id="A0A6H5HGH0"/>
<evidence type="ECO:0000256" key="1">
    <source>
        <dbReference type="SAM" id="MobiDB-lite"/>
    </source>
</evidence>
<reference evidence="2 3" key="1">
    <citation type="submission" date="2020-02" db="EMBL/GenBank/DDBJ databases">
        <authorList>
            <person name="Ferguson B K."/>
        </authorList>
    </citation>
    <scope>NUCLEOTIDE SEQUENCE [LARGE SCALE GENOMIC DNA]</scope>
</reference>
<name>A0A6H5HGH0_9HEMI</name>